<feature type="region of interest" description="Disordered" evidence="3">
    <location>
        <begin position="497"/>
        <end position="530"/>
    </location>
</feature>
<feature type="signal peptide" evidence="4">
    <location>
        <begin position="1"/>
        <end position="20"/>
    </location>
</feature>
<dbReference type="CDD" id="cd00118">
    <property type="entry name" value="LysM"/>
    <property type="match status" value="4"/>
</dbReference>
<feature type="chain" id="PRO_5019028099" description="LysM domain-containing protein" evidence="4">
    <location>
        <begin position="21"/>
        <end position="611"/>
    </location>
</feature>
<feature type="domain" description="LysM" evidence="5">
    <location>
        <begin position="444"/>
        <end position="490"/>
    </location>
</feature>
<feature type="domain" description="LysM" evidence="5">
    <location>
        <begin position="274"/>
        <end position="320"/>
    </location>
</feature>
<dbReference type="PROSITE" id="PS51782">
    <property type="entry name" value="LYSM"/>
    <property type="match status" value="5"/>
</dbReference>
<dbReference type="EMBL" id="NHYD01002025">
    <property type="protein sequence ID" value="PPQ88791.1"/>
    <property type="molecule type" value="Genomic_DNA"/>
</dbReference>
<feature type="domain" description="LysM" evidence="5">
    <location>
        <begin position="224"/>
        <end position="269"/>
    </location>
</feature>
<dbReference type="GO" id="GO:0008061">
    <property type="term" value="F:chitin binding"/>
    <property type="evidence" value="ECO:0007669"/>
    <property type="project" value="UniProtKB-KW"/>
</dbReference>
<evidence type="ECO:0000313" key="6">
    <source>
        <dbReference type="EMBL" id="PPQ88791.1"/>
    </source>
</evidence>
<dbReference type="SMART" id="SM00257">
    <property type="entry name" value="LysM"/>
    <property type="match status" value="5"/>
</dbReference>
<feature type="domain" description="LysM" evidence="5">
    <location>
        <begin position="539"/>
        <end position="586"/>
    </location>
</feature>
<keyword evidence="4" id="KW-0732">Signal</keyword>
<feature type="compositionally biased region" description="Low complexity" evidence="3">
    <location>
        <begin position="497"/>
        <end position="523"/>
    </location>
</feature>
<name>A0A409XDI5_PSICY</name>
<dbReference type="OrthoDB" id="5985073at2759"/>
<reference evidence="6 7" key="1">
    <citation type="journal article" date="2018" name="Evol. Lett.">
        <title>Horizontal gene cluster transfer increased hallucinogenic mushroom diversity.</title>
        <authorList>
            <person name="Reynolds H.T."/>
            <person name="Vijayakumar V."/>
            <person name="Gluck-Thaler E."/>
            <person name="Korotkin H.B."/>
            <person name="Matheny P.B."/>
            <person name="Slot J.C."/>
        </authorList>
    </citation>
    <scope>NUCLEOTIDE SEQUENCE [LARGE SCALE GENOMIC DNA]</scope>
    <source>
        <strain evidence="6 7">2631</strain>
    </source>
</reference>
<proteinExistence type="predicted"/>
<gene>
    <name evidence="6" type="ORF">CVT25_010476</name>
</gene>
<dbReference type="InterPro" id="IPR036779">
    <property type="entry name" value="LysM_dom_sf"/>
</dbReference>
<dbReference type="SUPFAM" id="SSF54106">
    <property type="entry name" value="LysM domain"/>
    <property type="match status" value="4"/>
</dbReference>
<organism evidence="6 7">
    <name type="scientific">Psilocybe cyanescens</name>
    <dbReference type="NCBI Taxonomy" id="93625"/>
    <lineage>
        <taxon>Eukaryota</taxon>
        <taxon>Fungi</taxon>
        <taxon>Dikarya</taxon>
        <taxon>Basidiomycota</taxon>
        <taxon>Agaricomycotina</taxon>
        <taxon>Agaricomycetes</taxon>
        <taxon>Agaricomycetidae</taxon>
        <taxon>Agaricales</taxon>
        <taxon>Agaricineae</taxon>
        <taxon>Strophariaceae</taxon>
        <taxon>Psilocybe</taxon>
    </lineage>
</organism>
<evidence type="ECO:0000259" key="5">
    <source>
        <dbReference type="PROSITE" id="PS51782"/>
    </source>
</evidence>
<evidence type="ECO:0000256" key="2">
    <source>
        <dbReference type="ARBA" id="ARBA00023026"/>
    </source>
</evidence>
<dbReference type="PANTHER" id="PTHR34997">
    <property type="entry name" value="AM15"/>
    <property type="match status" value="1"/>
</dbReference>
<keyword evidence="7" id="KW-1185">Reference proteome</keyword>
<sequence length="611" mass="64011">MLTRLAYSLAFSWGFPYAQAQFNLFVNGTQSTTDISQGCITALNATINCDPYVQQLVSADYYGSLNNATLQNSVCAALCGTSLKSYHNAVATACTSDPQPWDGVPAVWAGDVIWATYNQTCLKDPTTGAYCVDQLPSTGDVDQDILSLPHTQLCSPCTLALLKVMQSTPFSNYDDSYAQKYAQIQSNCNTGPLPTAAQPPATNITALPGVVIGDPADATCLSGNHYTVQAGDDPQAIAVAHGVPTGPLKTLNGIFPDGTNLVAGQDLCLPRTCPIYLVQANDNCAAVASAHSLTFAQLVSYNPSINMDCSNLISNTNICVGPSGVEYTPTTIPGATSTTSGFASSTIAPPGPTPFGTTPECGKFYQVNSGDNCQQISLNNSISVDLFEQINPSINAGCTNLSPGLYYCVWPLSDWNTTAITTTTSTIATPPAPTPSGSTPNCYQWHTIVSGDTCSVLEASFGATIAQLQAWNPQLNNDCTNLLLGDAYCVNGAPPGSTITPTPTSTTPTGTPTTTPTPTHTGPATPPGPTQAGIASNCDAYVLQQDGVFCFDMANNAGITLDQLYAWNPALNGDCSGLWVGYAYCIGVSATPAVHRRHHQQRAAEHAAVHY</sequence>
<dbReference type="STRING" id="93625.A0A409XDI5"/>
<dbReference type="AlphaFoldDB" id="A0A409XDI5"/>
<dbReference type="InterPro" id="IPR018392">
    <property type="entry name" value="LysM"/>
</dbReference>
<dbReference type="Gene3D" id="3.10.350.10">
    <property type="entry name" value="LysM domain"/>
    <property type="match status" value="5"/>
</dbReference>
<dbReference type="Pfam" id="PF01476">
    <property type="entry name" value="LysM"/>
    <property type="match status" value="4"/>
</dbReference>
<accession>A0A409XDI5</accession>
<evidence type="ECO:0000256" key="3">
    <source>
        <dbReference type="SAM" id="MobiDB-lite"/>
    </source>
</evidence>
<keyword evidence="2" id="KW-0843">Virulence</keyword>
<evidence type="ECO:0000256" key="1">
    <source>
        <dbReference type="ARBA" id="ARBA00022669"/>
    </source>
</evidence>
<dbReference type="PANTHER" id="PTHR34997:SF1">
    <property type="entry name" value="PEPTIDOGLYCAN-BINDING LYSIN DOMAIN"/>
    <property type="match status" value="1"/>
</dbReference>
<protein>
    <recommendedName>
        <fullName evidence="5">LysM domain-containing protein</fullName>
    </recommendedName>
</protein>
<dbReference type="Proteomes" id="UP000283269">
    <property type="component" value="Unassembled WGS sequence"/>
</dbReference>
<feature type="domain" description="LysM" evidence="5">
    <location>
        <begin position="363"/>
        <end position="409"/>
    </location>
</feature>
<evidence type="ECO:0000256" key="4">
    <source>
        <dbReference type="SAM" id="SignalP"/>
    </source>
</evidence>
<keyword evidence="1" id="KW-0147">Chitin-binding</keyword>
<evidence type="ECO:0000313" key="7">
    <source>
        <dbReference type="Proteomes" id="UP000283269"/>
    </source>
</evidence>
<comment type="caution">
    <text evidence="6">The sequence shown here is derived from an EMBL/GenBank/DDBJ whole genome shotgun (WGS) entry which is preliminary data.</text>
</comment>
<dbReference type="InterPro" id="IPR052210">
    <property type="entry name" value="LysM1-like"/>
</dbReference>
<dbReference type="InParanoid" id="A0A409XDI5"/>